<dbReference type="GO" id="GO:0016491">
    <property type="term" value="F:oxidoreductase activity"/>
    <property type="evidence" value="ECO:0007669"/>
    <property type="project" value="UniProtKB-KW"/>
</dbReference>
<name>A0A0P9D5H5_9ARCH</name>
<dbReference type="Proteomes" id="UP000050515">
    <property type="component" value="Unassembled WGS sequence"/>
</dbReference>
<comment type="caution">
    <text evidence="2">The sequence shown here is derived from an EMBL/GenBank/DDBJ whole genome shotgun (WGS) entry which is preliminary data.</text>
</comment>
<reference evidence="2 5" key="1">
    <citation type="submission" date="2015-09" db="EMBL/GenBank/DDBJ databases">
        <title>Draft genome sequence of Acidiplasma aeolicum DSM 18409.</title>
        <authorList>
            <person name="Hemp J."/>
        </authorList>
    </citation>
    <scope>NUCLEOTIDE SEQUENCE [LARGE SCALE GENOMIC DNA]</scope>
    <source>
        <strain evidence="2 5">V</strain>
    </source>
</reference>
<gene>
    <name evidence="3" type="ORF">AOG54_08025</name>
    <name evidence="2" type="ORF">SE19_08715</name>
</gene>
<sequence>MSSEWNAEEFKNELIKLRESLHIKKHPIFDLWSQGKLSKQDMAQYVLQHSLWSSQVVNLWGIVVAKAKEQDVQNFFLENMAEEHGLVSEGGRTSTPHIEMQKKFARACGISEDKINNIEPTAGCLAMISFHWHIALGRTWQEYVAASVVGNESMEVGIMGRILPSLYNYYGYKKGSSEIEFFEEHYLADQEHGNRGITALAEYTHERELQEKCLEVVRNAVKIRWLFLDELLHGIKTN</sequence>
<keyword evidence="1" id="KW-0560">Oxidoreductase</keyword>
<dbReference type="AlphaFoldDB" id="A0A0P9D5H5"/>
<evidence type="ECO:0000256" key="1">
    <source>
        <dbReference type="ARBA" id="ARBA00023002"/>
    </source>
</evidence>
<accession>A0A0P9D5H5</accession>
<dbReference type="EMBL" id="LKBG01000049">
    <property type="protein sequence ID" value="KQB36115.1"/>
    <property type="molecule type" value="Genomic_DNA"/>
</dbReference>
<evidence type="ECO:0008006" key="6">
    <source>
        <dbReference type="Google" id="ProtNLM"/>
    </source>
</evidence>
<dbReference type="EMBL" id="LJCQ01000413">
    <property type="protein sequence ID" value="KPV44692.1"/>
    <property type="molecule type" value="Genomic_DNA"/>
</dbReference>
<dbReference type="Pfam" id="PF14518">
    <property type="entry name" value="Haem_oxygenas_2"/>
    <property type="match status" value="1"/>
</dbReference>
<proteinExistence type="predicted"/>
<dbReference type="GeneID" id="84221014"/>
<dbReference type="Gene3D" id="1.20.910.10">
    <property type="entry name" value="Heme oxygenase-like"/>
    <property type="match status" value="1"/>
</dbReference>
<evidence type="ECO:0000313" key="3">
    <source>
        <dbReference type="EMBL" id="KQB36115.1"/>
    </source>
</evidence>
<protein>
    <recommendedName>
        <fullName evidence="6">TenA family transcriptional regulator</fullName>
    </recommendedName>
</protein>
<evidence type="ECO:0000313" key="2">
    <source>
        <dbReference type="EMBL" id="KPV44692.1"/>
    </source>
</evidence>
<dbReference type="SUPFAM" id="SSF48613">
    <property type="entry name" value="Heme oxygenase-like"/>
    <property type="match status" value="1"/>
</dbReference>
<dbReference type="Proteomes" id="UP000050320">
    <property type="component" value="Unassembled WGS sequence"/>
</dbReference>
<dbReference type="PANTHER" id="PTHR40279:SF3">
    <property type="entry name" value="4-AMINOBENZOATE SYNTHASE"/>
    <property type="match status" value="1"/>
</dbReference>
<evidence type="ECO:0000313" key="4">
    <source>
        <dbReference type="Proteomes" id="UP000050320"/>
    </source>
</evidence>
<dbReference type="InterPro" id="IPR016084">
    <property type="entry name" value="Haem_Oase-like_multi-hlx"/>
</dbReference>
<organism evidence="2 5">
    <name type="scientific">Acidiplasma aeolicum</name>
    <dbReference type="NCBI Taxonomy" id="507754"/>
    <lineage>
        <taxon>Archaea</taxon>
        <taxon>Methanobacteriati</taxon>
        <taxon>Thermoplasmatota</taxon>
        <taxon>Thermoplasmata</taxon>
        <taxon>Thermoplasmatales</taxon>
        <taxon>Ferroplasmaceae</taxon>
        <taxon>Acidiplasma</taxon>
    </lineage>
</organism>
<dbReference type="RefSeq" id="WP_048101192.1">
    <property type="nucleotide sequence ID" value="NZ_JBBYJF010000007.1"/>
</dbReference>
<dbReference type="PATRIC" id="fig|507754.4.peg.1195"/>
<evidence type="ECO:0000313" key="5">
    <source>
        <dbReference type="Proteomes" id="UP000050515"/>
    </source>
</evidence>
<dbReference type="InterPro" id="IPR039068">
    <property type="entry name" value="PqqC-like"/>
</dbReference>
<keyword evidence="4" id="KW-1185">Reference proteome</keyword>
<reference evidence="3 4" key="2">
    <citation type="submission" date="2015-09" db="EMBL/GenBank/DDBJ databases">
        <title>Heavy metals and arsenic resistance mechanisms in polyextremophilic archaea of the family Ferroplasmaceae.</title>
        <authorList>
            <person name="Bulaev A.G."/>
            <person name="Kanygina A.V."/>
        </authorList>
    </citation>
    <scope>NUCLEOTIDE SEQUENCE [LARGE SCALE GENOMIC DNA]</scope>
    <source>
        <strain evidence="3 4">VT</strain>
    </source>
</reference>
<dbReference type="PANTHER" id="PTHR40279">
    <property type="entry name" value="PQQC-LIKE PROTEIN"/>
    <property type="match status" value="1"/>
</dbReference>